<protein>
    <submittedName>
        <fullName evidence="1">Uncharacterized protein</fullName>
    </submittedName>
</protein>
<keyword evidence="2" id="KW-1185">Reference proteome</keyword>
<evidence type="ECO:0000313" key="2">
    <source>
        <dbReference type="Proteomes" id="UP000242849"/>
    </source>
</evidence>
<dbReference type="Gene3D" id="3.60.60.10">
    <property type="entry name" value="Penicillin V Acylase, Chain A"/>
    <property type="match status" value="1"/>
</dbReference>
<gene>
    <name evidence="1" type="ORF">SAMN05421553_3860</name>
</gene>
<dbReference type="EMBL" id="FNSC01000001">
    <property type="protein sequence ID" value="SEE02306.1"/>
    <property type="molecule type" value="Genomic_DNA"/>
</dbReference>
<dbReference type="OrthoDB" id="6826621at2"/>
<proteinExistence type="predicted"/>
<reference evidence="2" key="1">
    <citation type="submission" date="2016-10" db="EMBL/GenBank/DDBJ databases">
        <authorList>
            <person name="Varghese N."/>
            <person name="Submissions S."/>
        </authorList>
    </citation>
    <scope>NUCLEOTIDE SEQUENCE [LARGE SCALE GENOMIC DNA]</scope>
    <source>
        <strain evidence="2">DSM 12111</strain>
    </source>
</reference>
<sequence>MCTIGTVFDGGSIHTFKQCDLIPVTAFNSPDVRAGSNGVNSYIAMTRQGSAGIWAGVNDHGVAFVAADTYTTTAANYYASSAQAEALFAAYEASISSHTSATEAAQSLIDFYRNTGGNTPFPAPDISLISGWADPQKTQPISILIEYMPNPFNQDSVRLITRTGGFFVSTNNFRLQPNAVDYSANHSTYMRLQRAETILQIDPTHQGIKTLLSDQYYGETELSICRETDYLGIEFHTQATALFSASAGSAQCEYQINGNPKTNPLSLFPEILS</sequence>
<dbReference type="RefSeq" id="WP_090385924.1">
    <property type="nucleotide sequence ID" value="NZ_FNSC01000001.1"/>
</dbReference>
<organism evidence="1 2">
    <name type="scientific">Pseudomonas anguilliseptica</name>
    <dbReference type="NCBI Taxonomy" id="53406"/>
    <lineage>
        <taxon>Bacteria</taxon>
        <taxon>Pseudomonadati</taxon>
        <taxon>Pseudomonadota</taxon>
        <taxon>Gammaproteobacteria</taxon>
        <taxon>Pseudomonadales</taxon>
        <taxon>Pseudomonadaceae</taxon>
        <taxon>Pseudomonas</taxon>
    </lineage>
</organism>
<dbReference type="Proteomes" id="UP000242849">
    <property type="component" value="Unassembled WGS sequence"/>
</dbReference>
<dbReference type="STRING" id="53406.SAMN05421553_3860"/>
<evidence type="ECO:0000313" key="1">
    <source>
        <dbReference type="EMBL" id="SEE02306.1"/>
    </source>
</evidence>
<dbReference type="AlphaFoldDB" id="A0A1H5FG16"/>
<accession>A0A1H5FG16</accession>
<name>A0A1H5FG16_PSEAG</name>